<evidence type="ECO:0000313" key="3">
    <source>
        <dbReference type="Proteomes" id="UP000239706"/>
    </source>
</evidence>
<dbReference type="EMBL" id="PVXO01000073">
    <property type="protein sequence ID" value="PRR76866.1"/>
    <property type="molecule type" value="Genomic_DNA"/>
</dbReference>
<evidence type="ECO:0000256" key="1">
    <source>
        <dbReference type="SAM" id="Phobius"/>
    </source>
</evidence>
<feature type="transmembrane region" description="Helical" evidence="1">
    <location>
        <begin position="6"/>
        <end position="24"/>
    </location>
</feature>
<keyword evidence="3" id="KW-1185">Reference proteome</keyword>
<gene>
    <name evidence="2" type="primary">folT</name>
    <name evidence="2" type="ORF">CLLI_28000</name>
</gene>
<dbReference type="Proteomes" id="UP000239706">
    <property type="component" value="Unassembled WGS sequence"/>
</dbReference>
<comment type="caution">
    <text evidence="2">The sequence shown here is derived from an EMBL/GenBank/DDBJ whole genome shotgun (WGS) entry which is preliminary data.</text>
</comment>
<organism evidence="2 3">
    <name type="scientific">Clostridium liquoris</name>
    <dbReference type="NCBI Taxonomy" id="1289519"/>
    <lineage>
        <taxon>Bacteria</taxon>
        <taxon>Bacillati</taxon>
        <taxon>Bacillota</taxon>
        <taxon>Clostridia</taxon>
        <taxon>Eubacteriales</taxon>
        <taxon>Clostridiaceae</taxon>
        <taxon>Clostridium</taxon>
    </lineage>
</organism>
<dbReference type="OrthoDB" id="4624at2"/>
<dbReference type="Pfam" id="PF12822">
    <property type="entry name" value="ECF_trnsprt"/>
    <property type="match status" value="1"/>
</dbReference>
<dbReference type="AlphaFoldDB" id="A0A2T0B026"/>
<protein>
    <submittedName>
        <fullName evidence="2">Folate transporter FolT</fullName>
    </submittedName>
</protein>
<feature type="transmembrane region" description="Helical" evidence="1">
    <location>
        <begin position="70"/>
        <end position="91"/>
    </location>
</feature>
<dbReference type="InterPro" id="IPR030949">
    <property type="entry name" value="ECF_S_folate_fam"/>
</dbReference>
<accession>A0A2T0B026</accession>
<dbReference type="RefSeq" id="WP_106064807.1">
    <property type="nucleotide sequence ID" value="NZ_PVXO01000073.1"/>
</dbReference>
<feature type="transmembrane region" description="Helical" evidence="1">
    <location>
        <begin position="140"/>
        <end position="157"/>
    </location>
</feature>
<feature type="transmembrane region" description="Helical" evidence="1">
    <location>
        <begin position="36"/>
        <end position="58"/>
    </location>
</feature>
<feature type="transmembrane region" description="Helical" evidence="1">
    <location>
        <begin position="100"/>
        <end position="120"/>
    </location>
</feature>
<keyword evidence="1" id="KW-1133">Transmembrane helix</keyword>
<dbReference type="NCBIfam" id="TIGR04518">
    <property type="entry name" value="ECF_S_folT_fam"/>
    <property type="match status" value="1"/>
</dbReference>
<dbReference type="Gene3D" id="1.10.1760.20">
    <property type="match status" value="1"/>
</dbReference>
<proteinExistence type="predicted"/>
<evidence type="ECO:0000313" key="2">
    <source>
        <dbReference type="EMBL" id="PRR76866.1"/>
    </source>
</evidence>
<keyword evidence="1" id="KW-0472">Membrane</keyword>
<reference evidence="2 3" key="1">
    <citation type="submission" date="2018-03" db="EMBL/GenBank/DDBJ databases">
        <title>Genome sequence of Clostridium liquoris DSM 100320.</title>
        <authorList>
            <person name="Poehlein A."/>
            <person name="Daniel R."/>
        </authorList>
    </citation>
    <scope>NUCLEOTIDE SEQUENCE [LARGE SCALE GENOMIC DNA]</scope>
    <source>
        <strain evidence="2 3">DSM 100320</strain>
    </source>
</reference>
<dbReference type="InterPro" id="IPR024529">
    <property type="entry name" value="ECF_trnsprt_substrate-spec"/>
</dbReference>
<dbReference type="GO" id="GO:0022857">
    <property type="term" value="F:transmembrane transporter activity"/>
    <property type="evidence" value="ECO:0007669"/>
    <property type="project" value="InterPro"/>
</dbReference>
<name>A0A2T0B026_9CLOT</name>
<keyword evidence="1" id="KW-0812">Transmembrane</keyword>
<sequence length="171" mass="18960">MKTKKIVYAALFIAIGVIISRFFSIQLPILRIGFGFIPTMLAGVFFGPLFGGIINAVIDVIGATLFPAGSFFIGFTISAFLCGVIYGMFFYKKEITYKSVIISVILKIVLVDVGLNTLWLSMMTGKAFMVLLPIRLVKNIVFIPIETIVFMTIVYSLKNTSLVRKINNVLQ</sequence>